<protein>
    <submittedName>
        <fullName evidence="1">Uncharacterized protein</fullName>
    </submittedName>
</protein>
<gene>
    <name evidence="1" type="ORF">S06H3_66274</name>
</gene>
<name>X1RF73_9ZZZZ</name>
<sequence>TLTAEEVFNFYEKRRFADLELREEKLGAVQNVSDCENSPGWPYDTFSGVSPTGFTAICITPACQAG</sequence>
<dbReference type="EMBL" id="BARV01045066">
    <property type="protein sequence ID" value="GAI65641.1"/>
    <property type="molecule type" value="Genomic_DNA"/>
</dbReference>
<evidence type="ECO:0000313" key="1">
    <source>
        <dbReference type="EMBL" id="GAI65641.1"/>
    </source>
</evidence>
<organism evidence="1">
    <name type="scientific">marine sediment metagenome</name>
    <dbReference type="NCBI Taxonomy" id="412755"/>
    <lineage>
        <taxon>unclassified sequences</taxon>
        <taxon>metagenomes</taxon>
        <taxon>ecological metagenomes</taxon>
    </lineage>
</organism>
<reference evidence="1" key="1">
    <citation type="journal article" date="2014" name="Front. Microbiol.">
        <title>High frequency of phylogenetically diverse reductive dehalogenase-homologous genes in deep subseafloor sedimentary metagenomes.</title>
        <authorList>
            <person name="Kawai M."/>
            <person name="Futagami T."/>
            <person name="Toyoda A."/>
            <person name="Takaki Y."/>
            <person name="Nishi S."/>
            <person name="Hori S."/>
            <person name="Arai W."/>
            <person name="Tsubouchi T."/>
            <person name="Morono Y."/>
            <person name="Uchiyama I."/>
            <person name="Ito T."/>
            <person name="Fujiyama A."/>
            <person name="Inagaki F."/>
            <person name="Takami H."/>
        </authorList>
    </citation>
    <scope>NUCLEOTIDE SEQUENCE</scope>
    <source>
        <strain evidence="1">Expedition CK06-06</strain>
    </source>
</reference>
<feature type="non-terminal residue" evidence="1">
    <location>
        <position position="1"/>
    </location>
</feature>
<dbReference type="AlphaFoldDB" id="X1RF73"/>
<accession>X1RF73</accession>
<feature type="non-terminal residue" evidence="1">
    <location>
        <position position="66"/>
    </location>
</feature>
<proteinExistence type="predicted"/>
<comment type="caution">
    <text evidence="1">The sequence shown here is derived from an EMBL/GenBank/DDBJ whole genome shotgun (WGS) entry which is preliminary data.</text>
</comment>